<evidence type="ECO:0000259" key="2">
    <source>
        <dbReference type="Pfam" id="PF00933"/>
    </source>
</evidence>
<evidence type="ECO:0000313" key="3">
    <source>
        <dbReference type="EMBL" id="CAF5218384.1"/>
    </source>
</evidence>
<protein>
    <recommendedName>
        <fullName evidence="2">Glycoside hydrolase family 3 N-terminal domain-containing protein</fullName>
    </recommendedName>
</protein>
<dbReference type="InterPro" id="IPR044993">
    <property type="entry name" value="BXL"/>
</dbReference>
<proteinExistence type="predicted"/>
<dbReference type="Gene3D" id="3.40.50.1700">
    <property type="entry name" value="Glycoside hydrolase family 3 C-terminal domain"/>
    <property type="match status" value="1"/>
</dbReference>
<name>A0A8S3JNV2_9BILA</name>
<dbReference type="SUPFAM" id="SSF51445">
    <property type="entry name" value="(Trans)glycosidases"/>
    <property type="match status" value="1"/>
</dbReference>
<dbReference type="PANTHER" id="PTHR42721:SF42">
    <property type="entry name" value="FIBRONECTIN TYPE III-LIKE DOMAIN-CONTAINING PROTEIN"/>
    <property type="match status" value="1"/>
</dbReference>
<keyword evidence="1" id="KW-0378">Hydrolase</keyword>
<feature type="non-terminal residue" evidence="3">
    <location>
        <position position="1"/>
    </location>
</feature>
<dbReference type="InterPro" id="IPR036881">
    <property type="entry name" value="Glyco_hydro_3_C_sf"/>
</dbReference>
<dbReference type="InterPro" id="IPR001764">
    <property type="entry name" value="Glyco_hydro_3_N"/>
</dbReference>
<dbReference type="Gene3D" id="3.20.20.300">
    <property type="entry name" value="Glycoside hydrolase, family 3, N-terminal domain"/>
    <property type="match status" value="1"/>
</dbReference>
<dbReference type="InterPro" id="IPR017853">
    <property type="entry name" value="GH"/>
</dbReference>
<sequence length="196" mass="22257">MCSYNSINGIPSCANNRLLTDILRTGMNFTGYVIADDDALISIHTSHHYVDTNEEAAIVALQAGVNLELSDSPDATMFELLHQAYDEGKIDAKILIERVKPLMYTRMRLGEFDPIEMNDYNKISMDVIQSDLHRNLARQTTLQSFVLLKNQEDLLPIRNRKQFPNVLFLGPMSNNPVQQYGDYSPIVNPYYVTTPL</sequence>
<evidence type="ECO:0000313" key="4">
    <source>
        <dbReference type="Proteomes" id="UP000681720"/>
    </source>
</evidence>
<dbReference type="AlphaFoldDB" id="A0A8S3JNV2"/>
<dbReference type="PANTHER" id="PTHR42721">
    <property type="entry name" value="SUGAR HYDROLASE-RELATED"/>
    <property type="match status" value="1"/>
</dbReference>
<dbReference type="GO" id="GO:0031222">
    <property type="term" value="P:arabinan catabolic process"/>
    <property type="evidence" value="ECO:0007669"/>
    <property type="project" value="TreeGrafter"/>
</dbReference>
<dbReference type="EMBL" id="CAJOBJ010361527">
    <property type="protein sequence ID" value="CAF5218384.1"/>
    <property type="molecule type" value="Genomic_DNA"/>
</dbReference>
<evidence type="ECO:0000256" key="1">
    <source>
        <dbReference type="ARBA" id="ARBA00022801"/>
    </source>
</evidence>
<dbReference type="GO" id="GO:0046556">
    <property type="term" value="F:alpha-L-arabinofuranosidase activity"/>
    <property type="evidence" value="ECO:0007669"/>
    <property type="project" value="TreeGrafter"/>
</dbReference>
<dbReference type="InterPro" id="IPR036962">
    <property type="entry name" value="Glyco_hydro_3_N_sf"/>
</dbReference>
<dbReference type="Pfam" id="PF00933">
    <property type="entry name" value="Glyco_hydro_3"/>
    <property type="match status" value="1"/>
</dbReference>
<reference evidence="3" key="1">
    <citation type="submission" date="2021-02" db="EMBL/GenBank/DDBJ databases">
        <authorList>
            <person name="Nowell W R."/>
        </authorList>
    </citation>
    <scope>NUCLEOTIDE SEQUENCE</scope>
</reference>
<feature type="domain" description="Glycoside hydrolase family 3 N-terminal" evidence="2">
    <location>
        <begin position="1"/>
        <end position="98"/>
    </location>
</feature>
<gene>
    <name evidence="3" type="ORF">GIL414_LOCUS82925</name>
</gene>
<comment type="caution">
    <text evidence="3">The sequence shown here is derived from an EMBL/GenBank/DDBJ whole genome shotgun (WGS) entry which is preliminary data.</text>
</comment>
<organism evidence="3 4">
    <name type="scientific">Rotaria magnacalcarata</name>
    <dbReference type="NCBI Taxonomy" id="392030"/>
    <lineage>
        <taxon>Eukaryota</taxon>
        <taxon>Metazoa</taxon>
        <taxon>Spiralia</taxon>
        <taxon>Gnathifera</taxon>
        <taxon>Rotifera</taxon>
        <taxon>Eurotatoria</taxon>
        <taxon>Bdelloidea</taxon>
        <taxon>Philodinida</taxon>
        <taxon>Philodinidae</taxon>
        <taxon>Rotaria</taxon>
    </lineage>
</organism>
<dbReference type="GO" id="GO:0045493">
    <property type="term" value="P:xylan catabolic process"/>
    <property type="evidence" value="ECO:0007669"/>
    <property type="project" value="InterPro"/>
</dbReference>
<accession>A0A8S3JNV2</accession>
<dbReference type="SUPFAM" id="SSF52279">
    <property type="entry name" value="Beta-D-glucan exohydrolase, C-terminal domain"/>
    <property type="match status" value="1"/>
</dbReference>
<dbReference type="GO" id="GO:0009044">
    <property type="term" value="F:xylan 1,4-beta-xylosidase activity"/>
    <property type="evidence" value="ECO:0007669"/>
    <property type="project" value="InterPro"/>
</dbReference>
<feature type="non-terminal residue" evidence="3">
    <location>
        <position position="196"/>
    </location>
</feature>
<dbReference type="Proteomes" id="UP000681720">
    <property type="component" value="Unassembled WGS sequence"/>
</dbReference>